<evidence type="ECO:0000259" key="1">
    <source>
        <dbReference type="Pfam" id="PF01863"/>
    </source>
</evidence>
<dbReference type="Gene3D" id="3.30.2010.10">
    <property type="entry name" value="Metalloproteases ('zincins'), catalytic domain"/>
    <property type="match status" value="1"/>
</dbReference>
<gene>
    <name evidence="2" type="ORF">IAB99_02505</name>
</gene>
<dbReference type="PANTHER" id="PTHR30399">
    <property type="entry name" value="UNCHARACTERIZED PROTEIN YGJP"/>
    <property type="match status" value="1"/>
</dbReference>
<feature type="domain" description="YgjP-like metallopeptidase" evidence="1">
    <location>
        <begin position="180"/>
        <end position="277"/>
    </location>
</feature>
<reference evidence="2" key="1">
    <citation type="submission" date="2020-10" db="EMBL/GenBank/DDBJ databases">
        <authorList>
            <person name="Gilroy R."/>
        </authorList>
    </citation>
    <scope>NUCLEOTIDE SEQUENCE</scope>
    <source>
        <strain evidence="2">B1-15692</strain>
    </source>
</reference>
<dbReference type="AlphaFoldDB" id="A0A9D9NAQ3"/>
<dbReference type="InterPro" id="IPR002725">
    <property type="entry name" value="YgjP-like_metallopeptidase"/>
</dbReference>
<dbReference type="EMBL" id="JADIMH010000012">
    <property type="protein sequence ID" value="MBO8466621.1"/>
    <property type="molecule type" value="Genomic_DNA"/>
</dbReference>
<dbReference type="PANTHER" id="PTHR30399:SF1">
    <property type="entry name" value="UTP PYROPHOSPHATASE"/>
    <property type="match status" value="1"/>
</dbReference>
<dbReference type="Proteomes" id="UP000823660">
    <property type="component" value="Unassembled WGS sequence"/>
</dbReference>
<dbReference type="Pfam" id="PF01863">
    <property type="entry name" value="YgjP-like"/>
    <property type="match status" value="1"/>
</dbReference>
<reference evidence="2" key="2">
    <citation type="journal article" date="2021" name="PeerJ">
        <title>Extensive microbial diversity within the chicken gut microbiome revealed by metagenomics and culture.</title>
        <authorList>
            <person name="Gilroy R."/>
            <person name="Ravi A."/>
            <person name="Getino M."/>
            <person name="Pursley I."/>
            <person name="Horton D.L."/>
            <person name="Alikhan N.F."/>
            <person name="Baker D."/>
            <person name="Gharbi K."/>
            <person name="Hall N."/>
            <person name="Watson M."/>
            <person name="Adriaenssens E.M."/>
            <person name="Foster-Nyarko E."/>
            <person name="Jarju S."/>
            <person name="Secka A."/>
            <person name="Antonio M."/>
            <person name="Oren A."/>
            <person name="Chaudhuri R.R."/>
            <person name="La Ragione R."/>
            <person name="Hildebrand F."/>
            <person name="Pallen M.J."/>
        </authorList>
    </citation>
    <scope>NUCLEOTIDE SEQUENCE</scope>
    <source>
        <strain evidence="2">B1-15692</strain>
    </source>
</reference>
<evidence type="ECO:0000313" key="2">
    <source>
        <dbReference type="EMBL" id="MBO8466621.1"/>
    </source>
</evidence>
<dbReference type="InterPro" id="IPR053136">
    <property type="entry name" value="UTP_pyrophosphatase-like"/>
</dbReference>
<comment type="caution">
    <text evidence="2">The sequence shown here is derived from an EMBL/GenBank/DDBJ whole genome shotgun (WGS) entry which is preliminary data.</text>
</comment>
<accession>A0A9D9NAQ3</accession>
<dbReference type="CDD" id="cd07344">
    <property type="entry name" value="M48_yhfN_like"/>
    <property type="match status" value="1"/>
</dbReference>
<protein>
    <submittedName>
        <fullName evidence="2">M48 family metallopeptidase</fullName>
    </submittedName>
</protein>
<organism evidence="2 3">
    <name type="scientific">Candidatus Cryptobacteroides faecipullorum</name>
    <dbReference type="NCBI Taxonomy" id="2840764"/>
    <lineage>
        <taxon>Bacteria</taxon>
        <taxon>Pseudomonadati</taxon>
        <taxon>Bacteroidota</taxon>
        <taxon>Bacteroidia</taxon>
        <taxon>Bacteroidales</taxon>
        <taxon>Candidatus Cryptobacteroides</taxon>
    </lineage>
</organism>
<sequence>MKNKQYLDPDIGVVALAKSSRSRRISIKVHPLKGVVVTVPCFARYDDGVRFFLQKRKWVLEVLQRQRRRAAEEEKSGAAVGVLRDGAAVRTLLSEIRFHRTSGVPGGRMGPGAAAVHNGVLRPARDAMPGRTITVSSTLVEDVRHTGRLYLSQELPLSRKDVNYPDSMPSEGSAELSSVLNQALVKILRDEARSLLPQKLSFFAARYGFSYGKVFIKHNSSNWGSCSARGNINLNLNLVRLPEPVCDYVLLHELSHLRYPDHGPGFHALLEKLCSDNMKRLAFLVDSLQAADGAPGHSGSKASGEYFHGLLSAMRRSRAKFPVHHVLEQEVKKYRLI</sequence>
<proteinExistence type="predicted"/>
<name>A0A9D9NAQ3_9BACT</name>
<evidence type="ECO:0000313" key="3">
    <source>
        <dbReference type="Proteomes" id="UP000823660"/>
    </source>
</evidence>